<evidence type="ECO:0000256" key="1">
    <source>
        <dbReference type="PROSITE-ProRule" id="PRU00339"/>
    </source>
</evidence>
<organism evidence="6 7">
    <name type="scientific">Mesonia sediminis</name>
    <dbReference type="NCBI Taxonomy" id="1703946"/>
    <lineage>
        <taxon>Bacteria</taxon>
        <taxon>Pseudomonadati</taxon>
        <taxon>Bacteroidota</taxon>
        <taxon>Flavobacteriia</taxon>
        <taxon>Flavobacteriales</taxon>
        <taxon>Flavobacteriaceae</taxon>
        <taxon>Mesonia</taxon>
    </lineage>
</organism>
<dbReference type="Gene3D" id="1.25.40.10">
    <property type="entry name" value="Tetratricopeptide repeat domain"/>
    <property type="match status" value="3"/>
</dbReference>
<evidence type="ECO:0000259" key="5">
    <source>
        <dbReference type="Pfam" id="PF06580"/>
    </source>
</evidence>
<dbReference type="SUPFAM" id="SSF55874">
    <property type="entry name" value="ATPase domain of HSP90 chaperone/DNA topoisomerase II/histidine kinase"/>
    <property type="match status" value="1"/>
</dbReference>
<dbReference type="Proteomes" id="UP001597357">
    <property type="component" value="Unassembled WGS sequence"/>
</dbReference>
<dbReference type="InterPro" id="IPR036890">
    <property type="entry name" value="HATPase_C_sf"/>
</dbReference>
<evidence type="ECO:0000256" key="4">
    <source>
        <dbReference type="SAM" id="Phobius"/>
    </source>
</evidence>
<comment type="caution">
    <text evidence="6">The sequence shown here is derived from an EMBL/GenBank/DDBJ whole genome shotgun (WGS) entry which is preliminary data.</text>
</comment>
<evidence type="ECO:0000256" key="3">
    <source>
        <dbReference type="SAM" id="MobiDB-lite"/>
    </source>
</evidence>
<evidence type="ECO:0000313" key="7">
    <source>
        <dbReference type="Proteomes" id="UP001597357"/>
    </source>
</evidence>
<keyword evidence="7" id="KW-1185">Reference proteome</keyword>
<dbReference type="InterPro" id="IPR050640">
    <property type="entry name" value="Bact_2-comp_sensor_kinase"/>
</dbReference>
<dbReference type="EMBL" id="JBHULZ010000008">
    <property type="protein sequence ID" value="MFD2696701.1"/>
    <property type="molecule type" value="Genomic_DNA"/>
</dbReference>
<dbReference type="RefSeq" id="WP_379043266.1">
    <property type="nucleotide sequence ID" value="NZ_JBHULZ010000008.1"/>
</dbReference>
<keyword evidence="4" id="KW-1133">Transmembrane helix</keyword>
<proteinExistence type="predicted"/>
<evidence type="ECO:0000313" key="6">
    <source>
        <dbReference type="EMBL" id="MFD2696701.1"/>
    </source>
</evidence>
<dbReference type="PROSITE" id="PS50005">
    <property type="entry name" value="TPR"/>
    <property type="match status" value="1"/>
</dbReference>
<reference evidence="7" key="1">
    <citation type="journal article" date="2019" name="Int. J. Syst. Evol. Microbiol.">
        <title>The Global Catalogue of Microorganisms (GCM) 10K type strain sequencing project: providing services to taxonomists for standard genome sequencing and annotation.</title>
        <authorList>
            <consortium name="The Broad Institute Genomics Platform"/>
            <consortium name="The Broad Institute Genome Sequencing Center for Infectious Disease"/>
            <person name="Wu L."/>
            <person name="Ma J."/>
        </authorList>
    </citation>
    <scope>NUCLEOTIDE SEQUENCE [LARGE SCALE GENOMIC DNA]</scope>
    <source>
        <strain evidence="7">KCTC 42255</strain>
    </source>
</reference>
<feature type="domain" description="Signal transduction histidine kinase internal region" evidence="5">
    <location>
        <begin position="436"/>
        <end position="514"/>
    </location>
</feature>
<feature type="repeat" description="TPR" evidence="1">
    <location>
        <begin position="259"/>
        <end position="292"/>
    </location>
</feature>
<dbReference type="InterPro" id="IPR019734">
    <property type="entry name" value="TPR_rpt"/>
</dbReference>
<keyword evidence="4" id="KW-0812">Transmembrane</keyword>
<dbReference type="InterPro" id="IPR010559">
    <property type="entry name" value="Sig_transdc_His_kin_internal"/>
</dbReference>
<protein>
    <submittedName>
        <fullName evidence="6">Tetratricopeptide repeat protein</fullName>
    </submittedName>
</protein>
<dbReference type="PANTHER" id="PTHR34220:SF7">
    <property type="entry name" value="SENSOR HISTIDINE KINASE YPDA"/>
    <property type="match status" value="1"/>
</dbReference>
<dbReference type="Gene3D" id="3.30.565.10">
    <property type="entry name" value="Histidine kinase-like ATPase, C-terminal domain"/>
    <property type="match status" value="1"/>
</dbReference>
<keyword evidence="2" id="KW-0175">Coiled coil</keyword>
<dbReference type="Pfam" id="PF13424">
    <property type="entry name" value="TPR_12"/>
    <property type="match status" value="1"/>
</dbReference>
<dbReference type="SMART" id="SM00028">
    <property type="entry name" value="TPR"/>
    <property type="match status" value="7"/>
</dbReference>
<dbReference type="SUPFAM" id="SSF48452">
    <property type="entry name" value="TPR-like"/>
    <property type="match status" value="2"/>
</dbReference>
<keyword evidence="1" id="KW-0802">TPR repeat</keyword>
<name>A0ABW5SA63_9FLAO</name>
<feature type="transmembrane region" description="Helical" evidence="4">
    <location>
        <begin position="383"/>
        <end position="401"/>
    </location>
</feature>
<dbReference type="PANTHER" id="PTHR34220">
    <property type="entry name" value="SENSOR HISTIDINE KINASE YPDA"/>
    <property type="match status" value="1"/>
</dbReference>
<feature type="region of interest" description="Disordered" evidence="3">
    <location>
        <begin position="572"/>
        <end position="593"/>
    </location>
</feature>
<dbReference type="InterPro" id="IPR011990">
    <property type="entry name" value="TPR-like_helical_dom_sf"/>
</dbReference>
<keyword evidence="4" id="KW-0472">Membrane</keyword>
<feature type="coiled-coil region" evidence="2">
    <location>
        <begin position="418"/>
        <end position="445"/>
    </location>
</feature>
<sequence>MDTELFVRAPDSTQVLTLINRSRELHKKKQQDSLEFALAQQAILLAEQLNDTLLMARANDNLGLLYRYHKNYSTAFAYHQRAFEWIENKSVDKLYKMIFANNAGVASRYNQKYATAVDFYMKALQLAEEEEDLRNIAIASNGIGNALSQIPGKQKEALAYFNRSLKAEQQRGNKLGTAMNYLSIADYHIETENYVLAKSYLNRLLRINQEMNSVFGLAIAYEYLGLTYLKENKNLTQAVIYYKKALAGYVQLENSHKEAEVLHQLGHTFLNRKNYTQASNYIQQSQKLATTNKQTAVLQGNHELLAQLHEEQTKFADALKHYKWAQAYADSLKIHEQNVKIDALTKQYNLAKKENEIALLKKDKALQAVKLANQNELLARRNLISFFLGISLLLILIILYLQYRNYKERKTTNTRINQEEKEKLNAIYERNLAQAEILVTRLRVNPHFLFNSLNAITYLIQIKQNEKAIKYLKLFSRYTRMVLETSKQHVISLPEELKLANYYLQLEENRFEQDLEILFIGDNNPEIQEVKIPPLLLQPFLENAIWHGLMLSDKKKKKISVNINHNTTKTSISITDNGIGRQPKPSSQKKHKSMGVSIIKERIELYNKSFQGEITYKIVDLKDEQQAPQGTQVILSIYPQKKTEKNIAFAE</sequence>
<gene>
    <name evidence="6" type="ORF">ACFSQ0_01740</name>
</gene>
<evidence type="ECO:0000256" key="2">
    <source>
        <dbReference type="SAM" id="Coils"/>
    </source>
</evidence>
<dbReference type="Pfam" id="PF13181">
    <property type="entry name" value="TPR_8"/>
    <property type="match status" value="1"/>
</dbReference>
<feature type="coiled-coil region" evidence="2">
    <location>
        <begin position="334"/>
        <end position="361"/>
    </location>
</feature>
<accession>A0ABW5SA63</accession>
<dbReference type="Pfam" id="PF06580">
    <property type="entry name" value="His_kinase"/>
    <property type="match status" value="1"/>
</dbReference>